<evidence type="ECO:0000256" key="11">
    <source>
        <dbReference type="SAM" id="MobiDB-lite"/>
    </source>
</evidence>
<dbReference type="InterPro" id="IPR044492">
    <property type="entry name" value="P_typ_ATPase_HD_dom"/>
</dbReference>
<feature type="transmembrane region" description="Helical" evidence="12">
    <location>
        <begin position="1419"/>
        <end position="1439"/>
    </location>
</feature>
<comment type="subcellular location">
    <subcellularLocation>
        <location evidence="1">Cell membrane</location>
        <topology evidence="1">Multi-pass membrane protein</topology>
    </subcellularLocation>
</comment>
<protein>
    <submittedName>
        <fullName evidence="14">Haloacid dehalogenase</fullName>
    </submittedName>
</protein>
<reference evidence="14 15" key="1">
    <citation type="submission" date="2021-01" db="EMBL/GenBank/DDBJ databases">
        <title>Whole genome shotgun sequence of Planotetraspora phitsanulokensis NBRC 104273.</title>
        <authorList>
            <person name="Komaki H."/>
            <person name="Tamura T."/>
        </authorList>
    </citation>
    <scope>NUCLEOTIDE SEQUENCE [LARGE SCALE GENOMIC DNA]</scope>
    <source>
        <strain evidence="14 15">NBRC 104273</strain>
    </source>
</reference>
<evidence type="ECO:0000256" key="7">
    <source>
        <dbReference type="ARBA" id="ARBA00022967"/>
    </source>
</evidence>
<keyword evidence="6" id="KW-0460">Magnesium</keyword>
<keyword evidence="2 12" id="KW-0812">Transmembrane</keyword>
<dbReference type="InterPro" id="IPR023299">
    <property type="entry name" value="ATPase_P-typ_cyto_dom_N"/>
</dbReference>
<dbReference type="GO" id="GO:0005388">
    <property type="term" value="F:P-type calcium transporter activity"/>
    <property type="evidence" value="ECO:0007669"/>
    <property type="project" value="TreeGrafter"/>
</dbReference>
<dbReference type="SFLD" id="SFLDS00003">
    <property type="entry name" value="Haloacid_Dehalogenase"/>
    <property type="match status" value="1"/>
</dbReference>
<dbReference type="SFLD" id="SFLDG00002">
    <property type="entry name" value="C1.7:_P-type_atpase_like"/>
    <property type="match status" value="1"/>
</dbReference>
<dbReference type="Pfam" id="PF13246">
    <property type="entry name" value="Cation_ATPase"/>
    <property type="match status" value="1"/>
</dbReference>
<dbReference type="PANTHER" id="PTHR24093">
    <property type="entry name" value="CATION TRANSPORTING ATPASE"/>
    <property type="match status" value="1"/>
</dbReference>
<dbReference type="SFLD" id="SFLDF00027">
    <property type="entry name" value="p-type_atpase"/>
    <property type="match status" value="1"/>
</dbReference>
<dbReference type="InterPro" id="IPR008250">
    <property type="entry name" value="ATPase_P-typ_transduc_dom_A_sf"/>
</dbReference>
<dbReference type="InterPro" id="IPR059000">
    <property type="entry name" value="ATPase_P-type_domA"/>
</dbReference>
<dbReference type="Proteomes" id="UP000622547">
    <property type="component" value="Unassembled WGS sequence"/>
</dbReference>
<dbReference type="Gene3D" id="2.70.150.10">
    <property type="entry name" value="Calcium-transporting ATPase, cytoplasmic transduction domain A"/>
    <property type="match status" value="1"/>
</dbReference>
<evidence type="ECO:0000256" key="1">
    <source>
        <dbReference type="ARBA" id="ARBA00004651"/>
    </source>
</evidence>
<keyword evidence="4" id="KW-0547">Nucleotide-binding</keyword>
<gene>
    <name evidence="14" type="primary">ctpI_2</name>
    <name evidence="14" type="ORF">Pph01_60480</name>
</gene>
<dbReference type="GO" id="GO:0016887">
    <property type="term" value="F:ATP hydrolysis activity"/>
    <property type="evidence" value="ECO:0007669"/>
    <property type="project" value="InterPro"/>
</dbReference>
<organism evidence="14 15">
    <name type="scientific">Planotetraspora phitsanulokensis</name>
    <dbReference type="NCBI Taxonomy" id="575192"/>
    <lineage>
        <taxon>Bacteria</taxon>
        <taxon>Bacillati</taxon>
        <taxon>Actinomycetota</taxon>
        <taxon>Actinomycetes</taxon>
        <taxon>Streptosporangiales</taxon>
        <taxon>Streptosporangiaceae</taxon>
        <taxon>Planotetraspora</taxon>
    </lineage>
</organism>
<feature type="compositionally biased region" description="Basic and acidic residues" evidence="11">
    <location>
        <begin position="627"/>
        <end position="637"/>
    </location>
</feature>
<evidence type="ECO:0000256" key="12">
    <source>
        <dbReference type="SAM" id="Phobius"/>
    </source>
</evidence>
<dbReference type="Gene3D" id="3.40.50.1000">
    <property type="entry name" value="HAD superfamily/HAD-like"/>
    <property type="match status" value="1"/>
</dbReference>
<dbReference type="Pfam" id="PF00689">
    <property type="entry name" value="Cation_ATPase_C"/>
    <property type="match status" value="1"/>
</dbReference>
<feature type="compositionally biased region" description="Acidic residues" evidence="11">
    <location>
        <begin position="1451"/>
        <end position="1467"/>
    </location>
</feature>
<dbReference type="Gene3D" id="1.20.1110.10">
    <property type="entry name" value="Calcium-transporting ATPase, transmembrane domain"/>
    <property type="match status" value="1"/>
</dbReference>
<dbReference type="InterPro" id="IPR023298">
    <property type="entry name" value="ATPase_P-typ_TM_dom_sf"/>
</dbReference>
<evidence type="ECO:0000256" key="9">
    <source>
        <dbReference type="ARBA" id="ARBA00023136"/>
    </source>
</evidence>
<dbReference type="SUPFAM" id="SSF81660">
    <property type="entry name" value="Metal cation-transporting ATPase, ATP-binding domain N"/>
    <property type="match status" value="1"/>
</dbReference>
<keyword evidence="9 12" id="KW-0472">Membrane</keyword>
<proteinExistence type="predicted"/>
<evidence type="ECO:0000256" key="4">
    <source>
        <dbReference type="ARBA" id="ARBA00022741"/>
    </source>
</evidence>
<evidence type="ECO:0000313" key="14">
    <source>
        <dbReference type="EMBL" id="GII41045.1"/>
    </source>
</evidence>
<dbReference type="GO" id="GO:0046872">
    <property type="term" value="F:metal ion binding"/>
    <property type="evidence" value="ECO:0007669"/>
    <property type="project" value="UniProtKB-KW"/>
</dbReference>
<dbReference type="SUPFAM" id="SSF81665">
    <property type="entry name" value="Calcium ATPase, transmembrane domain M"/>
    <property type="match status" value="1"/>
</dbReference>
<feature type="region of interest" description="Disordered" evidence="11">
    <location>
        <begin position="1446"/>
        <end position="1467"/>
    </location>
</feature>
<sequence>MFLTRMLTTSAALLRGVLPDPLKDVLPTVRQVRPYPAGLRVDLHGIGAHGTERAARRLEKRLCALPHVDRAEVNGRLGSVFVVCDGEKVDEDELIAIVAELDDQEDRAPHAPARLRDEHLRATVRLAAGVGGIGLVFAGRAANLPSLPLTVPSVLHLVNSTPALREQLDRRLGHRATTAMFTAATMITQTLALRPLGLLVQSMASVGRFVEARAGRYAWEELEERLSHQDGAYRHIKTPARERPCPLPHGPVERYADLASPATAGAYTVTRLLTGSGDRALSVLISATPDVAAHCRDAFSGAISRALGERDTVVLDATCLRSMDRVDTVILDADCLMTGSWTIDRVVPVGDGMDTGELYARLHTLIDFTDPTGTRSGDGVTVAPLADLDAHLPAEAPSWRERGLRPVEVKREGRLIAVAGLAHEVDPMAEAVVARAKAAATTVILAGGDDGLARRLALGQPVPGGPELADTIYELQSEGHCVLVVSRGCREALAQADLGVGVMDESGPVPWDADVVGDSEGVHLLLSCLPTAARVSRNGVRLGATAGVVGSLLSIAGPEATALNRAQLVSAGVSAVALVIGEWAGQSAGRVTAPLRADATPWHAMSAKDVLSRLGSSSQGLAEVEAAQRREAARPEGEPQGPPSLARTTFEELANPLTPALAAGAGISALIGSVLDAVLIGSVMTINAFLGGVQRSRADRALTRLTEATAVRVRLRRPEGTVEATREDLAPGDVVELRAGDAVPADGRVIKAVGLEVDESTLTGESQLVTKTAAPTVAMAVADRSSMVYQGTTIAAGSGRAVIVATGDMTEAGRSAKLAGEAAPPTGVELRLRELSSRILPVSIASGFVLLAIDLFRGRSLATALTPAVSLTVAAVPEGLPFVATVAELAAARRLSKRAALVRNPSTIEALGRVNVLCFDKTGTLTEGHISLRHVSDGRESCSVDDPAPALKRIVAAAVRASPRSGDGHVIAHPTDRAVVDGAERMGVTPGEGLATWERVDELPFEPGRGYHAVLGLTESGHLLSVKGAPEIVLTHCTTMFDGTRQVPCDDAARRALEQEVDRLARQGDRILAVAQRPASDRRDLDEARIDDLCFLGFLGLADPVRPTAAESVDRLIRAGVRIVMVTGDHPSTAEAIAVELNALNGRGIMTGPELDEMDDEALTKILPDVAVFARATPAHKARIVTCLRQAGEVVAVTGDGANDAPAIRMADVGIALGTRATPAARGAADLVVTDDRIETIVDAIVEGRAMWGSVRDALSILLGGNIGEIAFTVGSSVLAGRSALNARQLLLVNLLTDMVPAMAVAVRPPAATDPEKLLAEGPEASLGATLTRDIYLRAVITATAATAAWTLGRVTGTRGRADTIGLVALVSAQLMQTLTNGGRDKVVLLAALVSLAVLWAIVTVPGVSRFFGSRPLGPLAWCIALGSAAAATAAGILLQPIAEAVREAESETGTEEPETEPEPEAA</sequence>
<comment type="caution">
    <text evidence="14">The sequence shown here is derived from an EMBL/GenBank/DDBJ whole genome shotgun (WGS) entry which is preliminary data.</text>
</comment>
<dbReference type="GO" id="GO:0005886">
    <property type="term" value="C:plasma membrane"/>
    <property type="evidence" value="ECO:0007669"/>
    <property type="project" value="UniProtKB-SubCell"/>
</dbReference>
<dbReference type="Pfam" id="PF00122">
    <property type="entry name" value="E1-E2_ATPase"/>
    <property type="match status" value="1"/>
</dbReference>
<dbReference type="NCBIfam" id="TIGR01494">
    <property type="entry name" value="ATPase_P-type"/>
    <property type="match status" value="2"/>
</dbReference>
<feature type="domain" description="Cation-transporting P-type ATPase N-terminal" evidence="13">
    <location>
        <begin position="601"/>
        <end position="673"/>
    </location>
</feature>
<evidence type="ECO:0000313" key="15">
    <source>
        <dbReference type="Proteomes" id="UP000622547"/>
    </source>
</evidence>
<dbReference type="RefSeq" id="WP_204076531.1">
    <property type="nucleotide sequence ID" value="NZ_BAABHI010000013.1"/>
</dbReference>
<dbReference type="SUPFAM" id="SSF56784">
    <property type="entry name" value="HAD-like"/>
    <property type="match status" value="1"/>
</dbReference>
<dbReference type="Gene3D" id="3.40.1110.10">
    <property type="entry name" value="Calcium-transporting ATPase, cytoplasmic domain N"/>
    <property type="match status" value="1"/>
</dbReference>
<evidence type="ECO:0000256" key="8">
    <source>
        <dbReference type="ARBA" id="ARBA00022989"/>
    </source>
</evidence>
<evidence type="ECO:0000256" key="3">
    <source>
        <dbReference type="ARBA" id="ARBA00022723"/>
    </source>
</evidence>
<keyword evidence="5" id="KW-0067">ATP-binding</keyword>
<feature type="transmembrane region" description="Helical" evidence="12">
    <location>
        <begin position="1387"/>
        <end position="1407"/>
    </location>
</feature>
<keyword evidence="3" id="KW-0479">Metal-binding</keyword>
<dbReference type="GO" id="GO:0005524">
    <property type="term" value="F:ATP binding"/>
    <property type="evidence" value="ECO:0007669"/>
    <property type="project" value="UniProtKB-KW"/>
</dbReference>
<dbReference type="SUPFAM" id="SSF81653">
    <property type="entry name" value="Calcium ATPase, transduction domain A"/>
    <property type="match status" value="1"/>
</dbReference>
<evidence type="ECO:0000256" key="2">
    <source>
        <dbReference type="ARBA" id="ARBA00022692"/>
    </source>
</evidence>
<dbReference type="PROSITE" id="PS00154">
    <property type="entry name" value="ATPASE_E1_E2"/>
    <property type="match status" value="1"/>
</dbReference>
<dbReference type="PRINTS" id="PR00120">
    <property type="entry name" value="HATPASE"/>
</dbReference>
<dbReference type="InterPro" id="IPR004014">
    <property type="entry name" value="ATPase_P-typ_cation-transptr_N"/>
</dbReference>
<dbReference type="PRINTS" id="PR00119">
    <property type="entry name" value="CATATPASE"/>
</dbReference>
<evidence type="ECO:0000259" key="13">
    <source>
        <dbReference type="SMART" id="SM00831"/>
    </source>
</evidence>
<evidence type="ECO:0000256" key="5">
    <source>
        <dbReference type="ARBA" id="ARBA00022840"/>
    </source>
</evidence>
<keyword evidence="7" id="KW-1278">Translocase</keyword>
<dbReference type="InterPro" id="IPR006068">
    <property type="entry name" value="ATPase_P-typ_cation-transptr_C"/>
</dbReference>
<dbReference type="EMBL" id="BOOP01000030">
    <property type="protein sequence ID" value="GII41045.1"/>
    <property type="molecule type" value="Genomic_DNA"/>
</dbReference>
<name>A0A8J3XHE1_9ACTN</name>
<dbReference type="SMART" id="SM00831">
    <property type="entry name" value="Cation_ATPase_N"/>
    <property type="match status" value="1"/>
</dbReference>
<dbReference type="PANTHER" id="PTHR24093:SF513">
    <property type="entry name" value="CATION-TRANSPORTING ATPASE I-RELATED"/>
    <property type="match status" value="1"/>
</dbReference>
<accession>A0A8J3XHE1</accession>
<comment type="catalytic activity">
    <reaction evidence="10">
        <text>ATP + H2O = ADP + phosphate + H(+)</text>
        <dbReference type="Rhea" id="RHEA:13065"/>
        <dbReference type="ChEBI" id="CHEBI:15377"/>
        <dbReference type="ChEBI" id="CHEBI:15378"/>
        <dbReference type="ChEBI" id="CHEBI:30616"/>
        <dbReference type="ChEBI" id="CHEBI:43474"/>
        <dbReference type="ChEBI" id="CHEBI:456216"/>
    </reaction>
</comment>
<dbReference type="InterPro" id="IPR023214">
    <property type="entry name" value="HAD_sf"/>
</dbReference>
<keyword evidence="15" id="KW-1185">Reference proteome</keyword>
<dbReference type="InterPro" id="IPR018303">
    <property type="entry name" value="ATPase_P-typ_P_site"/>
</dbReference>
<dbReference type="InterPro" id="IPR001757">
    <property type="entry name" value="P_typ_ATPase"/>
</dbReference>
<dbReference type="Pfam" id="PF00690">
    <property type="entry name" value="Cation_ATPase_N"/>
    <property type="match status" value="1"/>
</dbReference>
<evidence type="ECO:0000256" key="6">
    <source>
        <dbReference type="ARBA" id="ARBA00022842"/>
    </source>
</evidence>
<evidence type="ECO:0000256" key="10">
    <source>
        <dbReference type="ARBA" id="ARBA00049360"/>
    </source>
</evidence>
<feature type="region of interest" description="Disordered" evidence="11">
    <location>
        <begin position="627"/>
        <end position="646"/>
    </location>
</feature>
<dbReference type="InterPro" id="IPR036412">
    <property type="entry name" value="HAD-like_sf"/>
</dbReference>
<keyword evidence="8 12" id="KW-1133">Transmembrane helix</keyword>